<organism evidence="2 3">
    <name type="scientific">Mojavia pulchra JT2-VF2</name>
    <dbReference type="NCBI Taxonomy" id="287848"/>
    <lineage>
        <taxon>Bacteria</taxon>
        <taxon>Bacillati</taxon>
        <taxon>Cyanobacteriota</taxon>
        <taxon>Cyanophyceae</taxon>
        <taxon>Nostocales</taxon>
        <taxon>Nostocaceae</taxon>
    </lineage>
</organism>
<name>A0A951PXA2_9NOST</name>
<comment type="caution">
    <text evidence="2">The sequence shown here is derived from an EMBL/GenBank/DDBJ whole genome shotgun (WGS) entry which is preliminary data.</text>
</comment>
<keyword evidence="1" id="KW-0812">Transmembrane</keyword>
<dbReference type="AlphaFoldDB" id="A0A951PXA2"/>
<reference evidence="2" key="2">
    <citation type="journal article" date="2022" name="Microbiol. Resour. Announc.">
        <title>Metagenome Sequencing to Explore Phylogenomics of Terrestrial Cyanobacteria.</title>
        <authorList>
            <person name="Ward R.D."/>
            <person name="Stajich J.E."/>
            <person name="Johansen J.R."/>
            <person name="Huntemann M."/>
            <person name="Clum A."/>
            <person name="Foster B."/>
            <person name="Foster B."/>
            <person name="Roux S."/>
            <person name="Palaniappan K."/>
            <person name="Varghese N."/>
            <person name="Mukherjee S."/>
            <person name="Reddy T.B.K."/>
            <person name="Daum C."/>
            <person name="Copeland A."/>
            <person name="Chen I.A."/>
            <person name="Ivanova N.N."/>
            <person name="Kyrpides N.C."/>
            <person name="Shapiro N."/>
            <person name="Eloe-Fadrosh E.A."/>
            <person name="Pietrasiak N."/>
        </authorList>
    </citation>
    <scope>NUCLEOTIDE SEQUENCE</scope>
    <source>
        <strain evidence="2">JT2-VF2</strain>
    </source>
</reference>
<keyword evidence="1" id="KW-1133">Transmembrane helix</keyword>
<dbReference type="PROSITE" id="PS51257">
    <property type="entry name" value="PROKAR_LIPOPROTEIN"/>
    <property type="match status" value="1"/>
</dbReference>
<keyword evidence="1" id="KW-0472">Membrane</keyword>
<evidence type="ECO:0000256" key="1">
    <source>
        <dbReference type="SAM" id="Phobius"/>
    </source>
</evidence>
<dbReference type="Proteomes" id="UP000715781">
    <property type="component" value="Unassembled WGS sequence"/>
</dbReference>
<protein>
    <submittedName>
        <fullName evidence="2">Uncharacterized protein</fullName>
    </submittedName>
</protein>
<evidence type="ECO:0000313" key="3">
    <source>
        <dbReference type="Proteomes" id="UP000715781"/>
    </source>
</evidence>
<feature type="transmembrane region" description="Helical" evidence="1">
    <location>
        <begin position="17"/>
        <end position="40"/>
    </location>
</feature>
<sequence length="130" mass="15022">MFKIHWFQILRSLGLEFWLPLPLLGFVFWLGCGFVMDGVLNRSQQTIRYLKVESQLAKPPNRTVLSIKPEINQLQGISRIKVKTDSPVLKELQFEFVVTELSQLEVAISQELGLPVEDVRKLMQNPTQKK</sequence>
<proteinExistence type="predicted"/>
<gene>
    <name evidence="2" type="ORF">KME32_10410</name>
</gene>
<dbReference type="EMBL" id="JAHHHN010000005">
    <property type="protein sequence ID" value="MBW4561547.1"/>
    <property type="molecule type" value="Genomic_DNA"/>
</dbReference>
<accession>A0A951PXA2</accession>
<reference evidence="2" key="1">
    <citation type="submission" date="2021-05" db="EMBL/GenBank/DDBJ databases">
        <authorList>
            <person name="Pietrasiak N."/>
            <person name="Ward R."/>
            <person name="Stajich J.E."/>
            <person name="Kurbessoian T."/>
        </authorList>
    </citation>
    <scope>NUCLEOTIDE SEQUENCE</scope>
    <source>
        <strain evidence="2">JT2-VF2</strain>
    </source>
</reference>
<evidence type="ECO:0000313" key="2">
    <source>
        <dbReference type="EMBL" id="MBW4561547.1"/>
    </source>
</evidence>